<evidence type="ECO:0000313" key="17">
    <source>
        <dbReference type="Proteomes" id="UP000639403"/>
    </source>
</evidence>
<comment type="similarity">
    <text evidence="2">Belongs to the ferric reductase (FRE) family.</text>
</comment>
<dbReference type="Gene3D" id="3.40.50.80">
    <property type="entry name" value="Nucleotide-binding domain of ferredoxin-NADP reductase (FNR) module"/>
    <property type="match status" value="1"/>
</dbReference>
<reference evidence="16" key="2">
    <citation type="journal article" name="Front. Microbiol.">
        <title>Degradative Capacity of Two Strains of Rhodonia placenta: From Phenotype to Genotype.</title>
        <authorList>
            <person name="Kolle M."/>
            <person name="Horta M.A.C."/>
            <person name="Nowrousian M."/>
            <person name="Ohm R.A."/>
            <person name="Benz J.P."/>
            <person name="Pilgard A."/>
        </authorList>
    </citation>
    <scope>NUCLEOTIDE SEQUENCE</scope>
    <source>
        <strain evidence="16">FPRL280</strain>
    </source>
</reference>
<dbReference type="GO" id="GO:0005886">
    <property type="term" value="C:plasma membrane"/>
    <property type="evidence" value="ECO:0007669"/>
    <property type="project" value="UniProtKB-SubCell"/>
</dbReference>
<dbReference type="InterPro" id="IPR051410">
    <property type="entry name" value="Ferric/Cupric_Reductase"/>
</dbReference>
<evidence type="ECO:0000256" key="14">
    <source>
        <dbReference type="SAM" id="Phobius"/>
    </source>
</evidence>
<dbReference type="InterPro" id="IPR017938">
    <property type="entry name" value="Riboflavin_synthase-like_b-brl"/>
</dbReference>
<dbReference type="InterPro" id="IPR017927">
    <property type="entry name" value="FAD-bd_FR_type"/>
</dbReference>
<evidence type="ECO:0000256" key="3">
    <source>
        <dbReference type="ARBA" id="ARBA00012668"/>
    </source>
</evidence>
<evidence type="ECO:0000256" key="8">
    <source>
        <dbReference type="ARBA" id="ARBA00022989"/>
    </source>
</evidence>
<comment type="catalytic activity">
    <reaction evidence="13">
        <text>2 a Fe(II)-siderophore + NADP(+) + H(+) = 2 a Fe(III)-siderophore + NADPH</text>
        <dbReference type="Rhea" id="RHEA:28795"/>
        <dbReference type="Rhea" id="RHEA-COMP:11342"/>
        <dbReference type="Rhea" id="RHEA-COMP:11344"/>
        <dbReference type="ChEBI" id="CHEBI:15378"/>
        <dbReference type="ChEBI" id="CHEBI:29033"/>
        <dbReference type="ChEBI" id="CHEBI:29034"/>
        <dbReference type="ChEBI" id="CHEBI:57783"/>
        <dbReference type="ChEBI" id="CHEBI:58349"/>
        <dbReference type="EC" id="1.16.1.9"/>
    </reaction>
</comment>
<evidence type="ECO:0000256" key="2">
    <source>
        <dbReference type="ARBA" id="ARBA00006278"/>
    </source>
</evidence>
<keyword evidence="5" id="KW-1003">Cell membrane</keyword>
<evidence type="ECO:0000256" key="12">
    <source>
        <dbReference type="ARBA" id="ARBA00023180"/>
    </source>
</evidence>
<evidence type="ECO:0000259" key="15">
    <source>
        <dbReference type="PROSITE" id="PS51384"/>
    </source>
</evidence>
<evidence type="ECO:0000256" key="5">
    <source>
        <dbReference type="ARBA" id="ARBA00022475"/>
    </source>
</evidence>
<gene>
    <name evidence="16" type="ORF">IEO21_06533</name>
</gene>
<feature type="domain" description="FAD-binding FR-type" evidence="15">
    <location>
        <begin position="337"/>
        <end position="467"/>
    </location>
</feature>
<dbReference type="InterPro" id="IPR013112">
    <property type="entry name" value="FAD-bd_8"/>
</dbReference>
<dbReference type="SFLD" id="SFLDG01168">
    <property type="entry name" value="Ferric_reductase_subgroup_(FRE"/>
    <property type="match status" value="1"/>
</dbReference>
<dbReference type="EC" id="1.16.1.9" evidence="3"/>
<keyword evidence="12" id="KW-0325">Glycoprotein</keyword>
<dbReference type="InterPro" id="IPR013130">
    <property type="entry name" value="Fe3_Rdtase_TM_dom"/>
</dbReference>
<keyword evidence="8 14" id="KW-1133">Transmembrane helix</keyword>
<sequence length="622" mass="70057">MQGCCTPITMKARSYSIYMAQYPRQRLRWITLKFLHPQPKIVPAVVICPELAVGGSPCDETTSTRRRLARSVMAASMTASGSLAARDELQLQGDDDILYIRSKLYPKQTWYCIACFVATVSFFQFGSWVALKLVRVDIHRYWQPLLTSFSATNLEGGKLDLQYWKLRAGDIATAQLPLVTVTGTKNNVLAYLVGIPEDKLNYIHRMTARVVFVLLWVHSGGEFGREVKALMRLSFCRLPWKVWSDYCWYFIPMGLLGMVAFSLVCLVSLRPIRSKAYELFFVIHFFGVLVFLLGGYYHAKIPQSGSYVWPCFLIWVLDRFIRIVRVVVYNHGYFWPFGRREAFHASVELLSPKFIRLRIARPRHLRWRPGQLVYLILPGVSRLPTEAHPFTIASVDTPVTEVAGVSGDLEKEKARAQAAVVSEPYWREMVFLVDVREGITKRLVKYAREGRKVAALIDGPYGLIPDLKDDDEVVFVAGGSGVTFTLPTFMGVVTDVRAGKSITRKIVWIWAIRDLSHIDWVSKALQEALELAPPDLSISIRIYVTSGELPVSHQKFDFESAHNGDSDSDTKSSAVTSLLDLSAVQLCSGRPDLHILLRDEVATASGRLSVSGESANVIVHTR</sequence>
<comment type="subcellular location">
    <subcellularLocation>
        <location evidence="1">Cell membrane</location>
        <topology evidence="1">Multi-pass membrane protein</topology>
    </subcellularLocation>
</comment>
<keyword evidence="9" id="KW-0560">Oxidoreductase</keyword>
<feature type="transmembrane region" description="Helical" evidence="14">
    <location>
        <begin position="248"/>
        <end position="269"/>
    </location>
</feature>
<evidence type="ECO:0000256" key="1">
    <source>
        <dbReference type="ARBA" id="ARBA00004651"/>
    </source>
</evidence>
<dbReference type="Pfam" id="PF01794">
    <property type="entry name" value="Ferric_reduct"/>
    <property type="match status" value="1"/>
</dbReference>
<dbReference type="Pfam" id="PF08030">
    <property type="entry name" value="NAD_binding_6"/>
    <property type="match status" value="1"/>
</dbReference>
<dbReference type="EMBL" id="JADOXO010000149">
    <property type="protein sequence ID" value="KAF9811608.1"/>
    <property type="molecule type" value="Genomic_DNA"/>
</dbReference>
<proteinExistence type="inferred from homology"/>
<name>A0A8H7U130_9APHY</name>
<keyword evidence="11 14" id="KW-0472">Membrane</keyword>
<evidence type="ECO:0000256" key="9">
    <source>
        <dbReference type="ARBA" id="ARBA00023002"/>
    </source>
</evidence>
<protein>
    <recommendedName>
        <fullName evidence="3">ferric-chelate reductase (NADPH)</fullName>
        <ecNumber evidence="3">1.16.1.9</ecNumber>
    </recommendedName>
</protein>
<dbReference type="GO" id="GO:0006879">
    <property type="term" value="P:intracellular iron ion homeostasis"/>
    <property type="evidence" value="ECO:0007669"/>
    <property type="project" value="TreeGrafter"/>
</dbReference>
<accession>A0A8H7U130</accession>
<evidence type="ECO:0000256" key="13">
    <source>
        <dbReference type="ARBA" id="ARBA00048483"/>
    </source>
</evidence>
<feature type="transmembrane region" description="Helical" evidence="14">
    <location>
        <begin position="110"/>
        <end position="131"/>
    </location>
</feature>
<evidence type="ECO:0000256" key="11">
    <source>
        <dbReference type="ARBA" id="ARBA00023136"/>
    </source>
</evidence>
<dbReference type="InterPro" id="IPR013121">
    <property type="entry name" value="Fe_red_NAD-bd_6"/>
</dbReference>
<dbReference type="SUPFAM" id="SSF52343">
    <property type="entry name" value="Ferredoxin reductase-like, C-terminal NADP-linked domain"/>
    <property type="match status" value="1"/>
</dbReference>
<comment type="caution">
    <text evidence="16">The sequence shown here is derived from an EMBL/GenBank/DDBJ whole genome shotgun (WGS) entry which is preliminary data.</text>
</comment>
<dbReference type="Pfam" id="PF08022">
    <property type="entry name" value="FAD_binding_8"/>
    <property type="match status" value="1"/>
</dbReference>
<evidence type="ECO:0000256" key="6">
    <source>
        <dbReference type="ARBA" id="ARBA00022692"/>
    </source>
</evidence>
<keyword evidence="10" id="KW-0406">Ion transport</keyword>
<dbReference type="PANTHER" id="PTHR32361:SF9">
    <property type="entry name" value="FERRIC REDUCTASE TRANSMEMBRANE COMPONENT 3-RELATED"/>
    <property type="match status" value="1"/>
</dbReference>
<evidence type="ECO:0000313" key="16">
    <source>
        <dbReference type="EMBL" id="KAF9811608.1"/>
    </source>
</evidence>
<dbReference type="GO" id="GO:0006826">
    <property type="term" value="P:iron ion transport"/>
    <property type="evidence" value="ECO:0007669"/>
    <property type="project" value="TreeGrafter"/>
</dbReference>
<dbReference type="AlphaFoldDB" id="A0A8H7U130"/>
<dbReference type="PANTHER" id="PTHR32361">
    <property type="entry name" value="FERRIC/CUPRIC REDUCTASE TRANSMEMBRANE COMPONENT"/>
    <property type="match status" value="1"/>
</dbReference>
<dbReference type="SFLD" id="SFLDS00052">
    <property type="entry name" value="Ferric_Reductase_Domain"/>
    <property type="match status" value="1"/>
</dbReference>
<keyword evidence="6 14" id="KW-0812">Transmembrane</keyword>
<evidence type="ECO:0000256" key="4">
    <source>
        <dbReference type="ARBA" id="ARBA00022448"/>
    </source>
</evidence>
<evidence type="ECO:0000256" key="10">
    <source>
        <dbReference type="ARBA" id="ARBA00023065"/>
    </source>
</evidence>
<feature type="transmembrane region" description="Helical" evidence="14">
    <location>
        <begin position="276"/>
        <end position="297"/>
    </location>
</feature>
<evidence type="ECO:0000256" key="7">
    <source>
        <dbReference type="ARBA" id="ARBA00022982"/>
    </source>
</evidence>
<organism evidence="16 17">
    <name type="scientific">Rhodonia placenta</name>
    <dbReference type="NCBI Taxonomy" id="104341"/>
    <lineage>
        <taxon>Eukaryota</taxon>
        <taxon>Fungi</taxon>
        <taxon>Dikarya</taxon>
        <taxon>Basidiomycota</taxon>
        <taxon>Agaricomycotina</taxon>
        <taxon>Agaricomycetes</taxon>
        <taxon>Polyporales</taxon>
        <taxon>Adustoporiaceae</taxon>
        <taxon>Rhodonia</taxon>
    </lineage>
</organism>
<dbReference type="InterPro" id="IPR039261">
    <property type="entry name" value="FNR_nucleotide-bd"/>
</dbReference>
<reference evidence="16" key="1">
    <citation type="submission" date="2020-11" db="EMBL/GenBank/DDBJ databases">
        <authorList>
            <person name="Koelle M."/>
            <person name="Horta M.A.C."/>
            <person name="Nowrousian M."/>
            <person name="Ohm R.A."/>
            <person name="Benz P."/>
            <person name="Pilgard A."/>
        </authorList>
    </citation>
    <scope>NUCLEOTIDE SEQUENCE</scope>
    <source>
        <strain evidence="16">FPRL280</strain>
    </source>
</reference>
<dbReference type="Proteomes" id="UP000639403">
    <property type="component" value="Unassembled WGS sequence"/>
</dbReference>
<dbReference type="CDD" id="cd06186">
    <property type="entry name" value="NOX_Duox_like_FAD_NADP"/>
    <property type="match status" value="1"/>
</dbReference>
<dbReference type="PROSITE" id="PS51384">
    <property type="entry name" value="FAD_FR"/>
    <property type="match status" value="1"/>
</dbReference>
<keyword evidence="4" id="KW-0813">Transport</keyword>
<dbReference type="GO" id="GO:0015677">
    <property type="term" value="P:copper ion import"/>
    <property type="evidence" value="ECO:0007669"/>
    <property type="project" value="TreeGrafter"/>
</dbReference>
<dbReference type="GO" id="GO:0052851">
    <property type="term" value="F:ferric-chelate reductase (NADPH) activity"/>
    <property type="evidence" value="ECO:0007669"/>
    <property type="project" value="UniProtKB-EC"/>
</dbReference>
<dbReference type="SUPFAM" id="SSF63380">
    <property type="entry name" value="Riboflavin synthase domain-like"/>
    <property type="match status" value="1"/>
</dbReference>
<keyword evidence="7" id="KW-0249">Electron transport</keyword>